<feature type="modified residue" description="4-aspartylphosphate" evidence="1">
    <location>
        <position position="68"/>
    </location>
</feature>
<dbReference type="SMART" id="SM00448">
    <property type="entry name" value="REC"/>
    <property type="match status" value="1"/>
</dbReference>
<keyword evidence="1" id="KW-0597">Phosphoprotein</keyword>
<evidence type="ECO:0000259" key="2">
    <source>
        <dbReference type="PROSITE" id="PS50110"/>
    </source>
</evidence>
<dbReference type="GO" id="GO:0000160">
    <property type="term" value="P:phosphorelay signal transduction system"/>
    <property type="evidence" value="ECO:0007669"/>
    <property type="project" value="InterPro"/>
</dbReference>
<dbReference type="PANTHER" id="PTHR44520">
    <property type="entry name" value="RESPONSE REGULATOR RCP1-RELATED"/>
    <property type="match status" value="1"/>
</dbReference>
<dbReference type="RefSeq" id="WP_007417922.1">
    <property type="nucleotide sequence ID" value="NZ_ABOX02000051.1"/>
</dbReference>
<dbReference type="InterPro" id="IPR011006">
    <property type="entry name" value="CheY-like_superfamily"/>
</dbReference>
<sequence length="147" mass="16674">MNAIEQHVLHVDDDPSDSVLMQQACRKAQVSFVLHSVRDGELAIEYLSGTGQFADREKNPFPALVLLDLKMPRKTGFDVLQWMRQQEACKVLPVIIFTASSQEEDIKRAYECGANSYLVKPVGIHTLMEMVKMIDGYWLGLNHILKL</sequence>
<dbReference type="Pfam" id="PF00072">
    <property type="entry name" value="Response_reg"/>
    <property type="match status" value="1"/>
</dbReference>
<proteinExistence type="predicted"/>
<dbReference type="CDD" id="cd17557">
    <property type="entry name" value="REC_Rcp-like"/>
    <property type="match status" value="1"/>
</dbReference>
<evidence type="ECO:0000313" key="3">
    <source>
        <dbReference type="EMBL" id="EEF58040.1"/>
    </source>
</evidence>
<dbReference type="OrthoDB" id="9797769at2"/>
<dbReference type="InterPro" id="IPR052893">
    <property type="entry name" value="TCS_response_regulator"/>
</dbReference>
<dbReference type="InterPro" id="IPR001789">
    <property type="entry name" value="Sig_transdc_resp-reg_receiver"/>
</dbReference>
<dbReference type="STRING" id="320771.Cflav_PD1177"/>
<dbReference type="PROSITE" id="PS50110">
    <property type="entry name" value="RESPONSE_REGULATORY"/>
    <property type="match status" value="1"/>
</dbReference>
<dbReference type="Gene3D" id="3.40.50.2300">
    <property type="match status" value="1"/>
</dbReference>
<evidence type="ECO:0000256" key="1">
    <source>
        <dbReference type="PROSITE-ProRule" id="PRU00169"/>
    </source>
</evidence>
<reference evidence="3 4" key="1">
    <citation type="journal article" date="2011" name="J. Bacteriol.">
        <title>Genome sequence of 'Pedosphaera parvula' Ellin514, an aerobic Verrucomicrobial isolate from pasture soil.</title>
        <authorList>
            <person name="Kant R."/>
            <person name="van Passel M.W."/>
            <person name="Sangwan P."/>
            <person name="Palva A."/>
            <person name="Lucas S."/>
            <person name="Copeland A."/>
            <person name="Lapidus A."/>
            <person name="Glavina Del Rio T."/>
            <person name="Dalin E."/>
            <person name="Tice H."/>
            <person name="Bruce D."/>
            <person name="Goodwin L."/>
            <person name="Pitluck S."/>
            <person name="Chertkov O."/>
            <person name="Larimer F.W."/>
            <person name="Land M.L."/>
            <person name="Hauser L."/>
            <person name="Brettin T.S."/>
            <person name="Detter J.C."/>
            <person name="Han S."/>
            <person name="de Vos W.M."/>
            <person name="Janssen P.H."/>
            <person name="Smidt H."/>
        </authorList>
    </citation>
    <scope>NUCLEOTIDE SEQUENCE [LARGE SCALE GENOMIC DNA]</scope>
    <source>
        <strain evidence="3 4">Ellin514</strain>
    </source>
</reference>
<dbReference type="EMBL" id="ABOX02000051">
    <property type="protein sequence ID" value="EEF58040.1"/>
    <property type="molecule type" value="Genomic_DNA"/>
</dbReference>
<evidence type="ECO:0000313" key="4">
    <source>
        <dbReference type="Proteomes" id="UP000003688"/>
    </source>
</evidence>
<gene>
    <name evidence="3" type="ORF">Cflav_PD1177</name>
</gene>
<name>B9XQ36_PEDPL</name>
<feature type="domain" description="Response regulatory" evidence="2">
    <location>
        <begin position="7"/>
        <end position="135"/>
    </location>
</feature>
<comment type="caution">
    <text evidence="3">The sequence shown here is derived from an EMBL/GenBank/DDBJ whole genome shotgun (WGS) entry which is preliminary data.</text>
</comment>
<protein>
    <submittedName>
        <fullName evidence="3">Response regulator receiver protein</fullName>
    </submittedName>
</protein>
<dbReference type="Proteomes" id="UP000003688">
    <property type="component" value="Unassembled WGS sequence"/>
</dbReference>
<keyword evidence="4" id="KW-1185">Reference proteome</keyword>
<organism evidence="3 4">
    <name type="scientific">Pedosphaera parvula (strain Ellin514)</name>
    <dbReference type="NCBI Taxonomy" id="320771"/>
    <lineage>
        <taxon>Bacteria</taxon>
        <taxon>Pseudomonadati</taxon>
        <taxon>Verrucomicrobiota</taxon>
        <taxon>Pedosphaerae</taxon>
        <taxon>Pedosphaerales</taxon>
        <taxon>Pedosphaeraceae</taxon>
        <taxon>Pedosphaera</taxon>
    </lineage>
</organism>
<dbReference type="AlphaFoldDB" id="B9XQ36"/>
<dbReference type="PANTHER" id="PTHR44520:SF1">
    <property type="entry name" value="TWO-COMPONENT SYSTEM REGULATORY PROTEIN"/>
    <property type="match status" value="1"/>
</dbReference>
<dbReference type="SUPFAM" id="SSF52172">
    <property type="entry name" value="CheY-like"/>
    <property type="match status" value="1"/>
</dbReference>
<accession>B9XQ36</accession>